<sequence length="65" mass="6644">MARKTDDAHMLVVLGMAALGATLGALAAKKRSGNRADMAQYAAGYGIAFALVGLVISLVLVRLVA</sequence>
<evidence type="ECO:0000313" key="2">
    <source>
        <dbReference type="EMBL" id="NOE16836.1"/>
    </source>
</evidence>
<evidence type="ECO:0000256" key="1">
    <source>
        <dbReference type="SAM" id="Phobius"/>
    </source>
</evidence>
<dbReference type="RefSeq" id="WP_171327694.1">
    <property type="nucleotide sequence ID" value="NZ_WVRA01000001.1"/>
</dbReference>
<proteinExistence type="predicted"/>
<keyword evidence="1" id="KW-0812">Transmembrane</keyword>
<reference evidence="2" key="1">
    <citation type="submission" date="2019-12" db="EMBL/GenBank/DDBJ databases">
        <title>Ruegeria JWLKs population differentiation of coral mucus and skeleton niches.</title>
        <authorList>
            <person name="Luo D."/>
        </authorList>
    </citation>
    <scope>NUCLEOTIDE SEQUENCE</scope>
    <source>
        <strain evidence="2">HKCCD6181</strain>
    </source>
</reference>
<accession>A0AA90YXC9</accession>
<dbReference type="EMBL" id="WVRA01000001">
    <property type="protein sequence ID" value="NOE16836.1"/>
    <property type="molecule type" value="Genomic_DNA"/>
</dbReference>
<evidence type="ECO:0000313" key="3">
    <source>
        <dbReference type="Proteomes" id="UP000597886"/>
    </source>
</evidence>
<feature type="transmembrane region" description="Helical" evidence="1">
    <location>
        <begin position="43"/>
        <end position="64"/>
    </location>
</feature>
<dbReference type="Proteomes" id="UP000597886">
    <property type="component" value="Unassembled WGS sequence"/>
</dbReference>
<protein>
    <recommendedName>
        <fullName evidence="4">Apolipoprotein acyltransferase</fullName>
    </recommendedName>
</protein>
<keyword evidence="1" id="KW-0472">Membrane</keyword>
<evidence type="ECO:0008006" key="4">
    <source>
        <dbReference type="Google" id="ProtNLM"/>
    </source>
</evidence>
<dbReference type="AlphaFoldDB" id="A0AA90YXC9"/>
<keyword evidence="1" id="KW-1133">Transmembrane helix</keyword>
<comment type="caution">
    <text evidence="2">The sequence shown here is derived from an EMBL/GenBank/DDBJ whole genome shotgun (WGS) entry which is preliminary data.</text>
</comment>
<gene>
    <name evidence="2" type="ORF">GS634_01705</name>
</gene>
<organism evidence="2 3">
    <name type="scientific">Ruegeria atlantica</name>
    <dbReference type="NCBI Taxonomy" id="81569"/>
    <lineage>
        <taxon>Bacteria</taxon>
        <taxon>Pseudomonadati</taxon>
        <taxon>Pseudomonadota</taxon>
        <taxon>Alphaproteobacteria</taxon>
        <taxon>Rhodobacterales</taxon>
        <taxon>Roseobacteraceae</taxon>
        <taxon>Ruegeria</taxon>
    </lineage>
</organism>
<name>A0AA90YXC9_9RHOB</name>